<feature type="region of interest" description="Disordered" evidence="1">
    <location>
        <begin position="1"/>
        <end position="29"/>
    </location>
</feature>
<keyword evidence="2" id="KW-0614">Plasmid</keyword>
<keyword evidence="3" id="KW-1185">Reference proteome</keyword>
<protein>
    <submittedName>
        <fullName evidence="2">Hypothetical conserved protein</fullName>
    </submittedName>
</protein>
<evidence type="ECO:0000313" key="3">
    <source>
        <dbReference type="Proteomes" id="UP000001936"/>
    </source>
</evidence>
<accession>Q2JYV9</accession>
<proteinExistence type="predicted"/>
<geneLocation type="plasmid" evidence="2 3">
    <name>p42f</name>
</geneLocation>
<dbReference type="Proteomes" id="UP000001936">
    <property type="component" value="Plasmid p42f"/>
</dbReference>
<reference evidence="2 3" key="1">
    <citation type="journal article" date="2006" name="Proc. Natl. Acad. Sci. U.S.A.">
        <title>The partitioned Rhizobium etli genome: genetic and metabolic redundancy in seven interacting replicons.</title>
        <authorList>
            <person name="Gonzalez V."/>
            <person name="Santamaria R.I."/>
            <person name="Bustos P."/>
            <person name="Hernandez-Gonzalez I."/>
            <person name="Medrano-Soto A."/>
            <person name="Moreno-Hagelsieb G."/>
            <person name="Janga S.C."/>
            <person name="Ramirez M.A."/>
            <person name="Jimenez-Jacinto V."/>
            <person name="Collado-Vides J."/>
            <person name="Davila G."/>
        </authorList>
    </citation>
    <scope>NUCLEOTIDE SEQUENCE [LARGE SCALE GENOMIC DNA]</scope>
    <source>
        <strain evidence="3">ATCC 51251 / DSM 11541 / JCM 21823 / NBRC 15573 / CFN 42</strain>
    </source>
</reference>
<sequence length="158" mass="17083">MRFPLRRQSNLRRASGPGAALPARGSPTPASSCHGHVDLAYCLDGLPDADEARLHDEAVSGFVDHRFSAFRCEFDQAGKDMAELECLALDRTRLTGRRLPYAGMDRVCASNILRPGLEGGVARDQPLGEGTGLARRLGRVGIDRLEQGHGFPFQGADL</sequence>
<dbReference type="EMBL" id="CP000138">
    <property type="protein sequence ID" value="ABC94227.1"/>
    <property type="molecule type" value="Genomic_DNA"/>
</dbReference>
<gene>
    <name evidence="2" type="ordered locus">RHE_PF00337</name>
</gene>
<dbReference type="AlphaFoldDB" id="Q2JYV9"/>
<name>Q2JYV9_RHIEC</name>
<evidence type="ECO:0000256" key="1">
    <source>
        <dbReference type="SAM" id="MobiDB-lite"/>
    </source>
</evidence>
<dbReference type="HOGENOM" id="CLU_1667975_0_0_5"/>
<dbReference type="KEGG" id="ret:RHE_PF00337"/>
<evidence type="ECO:0000313" key="2">
    <source>
        <dbReference type="EMBL" id="ABC94227.1"/>
    </source>
</evidence>
<organism evidence="2 3">
    <name type="scientific">Rhizobium etli (strain ATCC 51251 / DSM 11541 / JCM 21823 / NBRC 15573 / CFN 42)</name>
    <dbReference type="NCBI Taxonomy" id="347834"/>
    <lineage>
        <taxon>Bacteria</taxon>
        <taxon>Pseudomonadati</taxon>
        <taxon>Pseudomonadota</taxon>
        <taxon>Alphaproteobacteria</taxon>
        <taxon>Hyphomicrobiales</taxon>
        <taxon>Rhizobiaceae</taxon>
        <taxon>Rhizobium/Agrobacterium group</taxon>
        <taxon>Rhizobium</taxon>
    </lineage>
</organism>